<protein>
    <submittedName>
        <fullName evidence="1">Uncharacterized protein</fullName>
    </submittedName>
</protein>
<gene>
    <name evidence="1" type="ORF">LDJ79_12635</name>
</gene>
<accession>A0ABS7YMP7</accession>
<keyword evidence="2" id="KW-1185">Reference proteome</keyword>
<organism evidence="1 2">
    <name type="scientific">Vibrio tritonius</name>
    <dbReference type="NCBI Taxonomy" id="1435069"/>
    <lineage>
        <taxon>Bacteria</taxon>
        <taxon>Pseudomonadati</taxon>
        <taxon>Pseudomonadota</taxon>
        <taxon>Gammaproteobacteria</taxon>
        <taxon>Vibrionales</taxon>
        <taxon>Vibrionaceae</taxon>
        <taxon>Vibrio</taxon>
    </lineage>
</organism>
<evidence type="ECO:0000313" key="1">
    <source>
        <dbReference type="EMBL" id="MCA2016964.1"/>
    </source>
</evidence>
<sequence length="205" mass="22817">MSSVQLDLISLCMELSDGLPVPKLFTSDTEVIESDFKASAQTSIFRKSASVPLRVLLEENLIQGSVLNFGKGKWDTDSACIRAVTGNCQDYDYTWAPTDIVGRHFSCVYAGYVLNTLPWRSRQVVWKKIADATDTKNGTAFIAVRSDKDRGIKGTSFEDGVITSRNTFQIGFSEAQILNEASCFFSSCRVLCNKQNFILVSCRHR</sequence>
<name>A0ABS7YMP7_9VIBR</name>
<dbReference type="RefSeq" id="WP_225250815.1">
    <property type="nucleotide sequence ID" value="NZ_JAIWIU010000078.1"/>
</dbReference>
<reference evidence="2" key="1">
    <citation type="submission" date="2023-07" db="EMBL/GenBank/DDBJ databases">
        <title>Molecular identification of indigenous halophilic bacteria isolated from red sea cost, biodegradation of synthetic dyes and assessment of degraded metabolite toxicity.</title>
        <authorList>
            <person name="Chaieb K."/>
            <person name="Altayb H.N."/>
        </authorList>
    </citation>
    <scope>NUCLEOTIDE SEQUENCE [LARGE SCALE GENOMIC DNA]</scope>
    <source>
        <strain evidence="2">K20</strain>
    </source>
</reference>
<dbReference type="Proteomes" id="UP001199044">
    <property type="component" value="Unassembled WGS sequence"/>
</dbReference>
<proteinExistence type="predicted"/>
<dbReference type="EMBL" id="JAIWIU010000078">
    <property type="protein sequence ID" value="MCA2016964.1"/>
    <property type="molecule type" value="Genomic_DNA"/>
</dbReference>
<evidence type="ECO:0000313" key="2">
    <source>
        <dbReference type="Proteomes" id="UP001199044"/>
    </source>
</evidence>
<comment type="caution">
    <text evidence="1">The sequence shown here is derived from an EMBL/GenBank/DDBJ whole genome shotgun (WGS) entry which is preliminary data.</text>
</comment>